<comment type="caution">
    <text evidence="1">The sequence shown here is derived from an EMBL/GenBank/DDBJ whole genome shotgun (WGS) entry which is preliminary data.</text>
</comment>
<dbReference type="EMBL" id="JADNRY010000221">
    <property type="protein sequence ID" value="KAF9060929.1"/>
    <property type="molecule type" value="Genomic_DNA"/>
</dbReference>
<dbReference type="AlphaFoldDB" id="A0A9P5P8K7"/>
<evidence type="ECO:0000313" key="2">
    <source>
        <dbReference type="Proteomes" id="UP000772434"/>
    </source>
</evidence>
<dbReference type="PANTHER" id="PTHR38696:SF1">
    <property type="entry name" value="MEDIATOR OF RNA POLYMERASE II TRANSCRIPTION SUBUNIT 13"/>
    <property type="match status" value="1"/>
</dbReference>
<keyword evidence="2" id="KW-1185">Reference proteome</keyword>
<dbReference type="OrthoDB" id="58379at2759"/>
<reference evidence="1" key="1">
    <citation type="submission" date="2020-11" db="EMBL/GenBank/DDBJ databases">
        <authorList>
            <consortium name="DOE Joint Genome Institute"/>
            <person name="Ahrendt S."/>
            <person name="Riley R."/>
            <person name="Andreopoulos W."/>
            <person name="Labutti K."/>
            <person name="Pangilinan J."/>
            <person name="Ruiz-Duenas F.J."/>
            <person name="Barrasa J.M."/>
            <person name="Sanchez-Garcia M."/>
            <person name="Camarero S."/>
            <person name="Miyauchi S."/>
            <person name="Serrano A."/>
            <person name="Linde D."/>
            <person name="Babiker R."/>
            <person name="Drula E."/>
            <person name="Ayuso-Fernandez I."/>
            <person name="Pacheco R."/>
            <person name="Padilla G."/>
            <person name="Ferreira P."/>
            <person name="Barriuso J."/>
            <person name="Kellner H."/>
            <person name="Castanera R."/>
            <person name="Alfaro M."/>
            <person name="Ramirez L."/>
            <person name="Pisabarro A.G."/>
            <person name="Kuo A."/>
            <person name="Tritt A."/>
            <person name="Lipzen A."/>
            <person name="He G."/>
            <person name="Yan M."/>
            <person name="Ng V."/>
            <person name="Cullen D."/>
            <person name="Martin F."/>
            <person name="Rosso M.-N."/>
            <person name="Henrissat B."/>
            <person name="Hibbett D."/>
            <person name="Martinez A.T."/>
            <person name="Grigoriev I.V."/>
        </authorList>
    </citation>
    <scope>NUCLEOTIDE SEQUENCE</scope>
    <source>
        <strain evidence="1">AH 40177</strain>
    </source>
</reference>
<accession>A0A9P5P8K7</accession>
<sequence length="249" mass="28533">MILPSYQDVKNTPPTVVFASMSMHQGDRLRLMEFGPDEQSIIRDTIIRHWPHGLQSEREYHGSHEFKLNKYPWYPTITKGDDSMLSRRLLSKLLGALFDMGWVLNLSTAVSKTTTSLDTLIFSRQIPTVPVESREWMCIAFSNGDRLRFVDAPSDLLESTKEMLTRIKYLQSQQEHGPDGCYEFKLQGYPWASMGGDTMRMRGMLLQLMNILNQHGWIVYGSIDQKAQVASDSGGTKVPDTWHCCRIPR</sequence>
<dbReference type="PANTHER" id="PTHR38696">
    <property type="entry name" value="MEDIATOR OF RNA POLYMERASE II TRANSCRIPTION SUBUNIT 13"/>
    <property type="match status" value="1"/>
</dbReference>
<proteinExistence type="predicted"/>
<name>A0A9P5P8K7_9AGAR</name>
<organism evidence="1 2">
    <name type="scientific">Rhodocollybia butyracea</name>
    <dbReference type="NCBI Taxonomy" id="206335"/>
    <lineage>
        <taxon>Eukaryota</taxon>
        <taxon>Fungi</taxon>
        <taxon>Dikarya</taxon>
        <taxon>Basidiomycota</taxon>
        <taxon>Agaricomycotina</taxon>
        <taxon>Agaricomycetes</taxon>
        <taxon>Agaricomycetidae</taxon>
        <taxon>Agaricales</taxon>
        <taxon>Marasmiineae</taxon>
        <taxon>Omphalotaceae</taxon>
        <taxon>Rhodocollybia</taxon>
    </lineage>
</organism>
<gene>
    <name evidence="1" type="ORF">BDP27DRAFT_1338946</name>
</gene>
<dbReference type="Proteomes" id="UP000772434">
    <property type="component" value="Unassembled WGS sequence"/>
</dbReference>
<protein>
    <submittedName>
        <fullName evidence="1">Uncharacterized protein</fullName>
    </submittedName>
</protein>
<evidence type="ECO:0000313" key="1">
    <source>
        <dbReference type="EMBL" id="KAF9060929.1"/>
    </source>
</evidence>